<dbReference type="SUPFAM" id="SSF55166">
    <property type="entry name" value="Hedgehog/DD-peptidase"/>
    <property type="match status" value="1"/>
</dbReference>
<evidence type="ECO:0000313" key="11">
    <source>
        <dbReference type="Proteomes" id="UP000284605"/>
    </source>
</evidence>
<evidence type="ECO:0000256" key="9">
    <source>
        <dbReference type="SAM" id="MobiDB-lite"/>
    </source>
</evidence>
<dbReference type="InterPro" id="IPR009045">
    <property type="entry name" value="Zn_M74/Hedgehog-like"/>
</dbReference>
<reference evidence="10 11" key="1">
    <citation type="submission" date="2018-09" db="EMBL/GenBank/DDBJ databases">
        <authorList>
            <person name="Zhu H."/>
        </authorList>
    </citation>
    <scope>NUCLEOTIDE SEQUENCE [LARGE SCALE GENOMIC DNA]</scope>
    <source>
        <strain evidence="10 11">K1W22B-8</strain>
    </source>
</reference>
<dbReference type="Proteomes" id="UP000284605">
    <property type="component" value="Unassembled WGS sequence"/>
</dbReference>
<keyword evidence="6" id="KW-0862">Zinc</keyword>
<dbReference type="PIRSF" id="PIRSF018455">
    <property type="entry name" value="MepA"/>
    <property type="match status" value="1"/>
</dbReference>
<dbReference type="Pfam" id="PF03411">
    <property type="entry name" value="Peptidase_M74"/>
    <property type="match status" value="1"/>
</dbReference>
<keyword evidence="11" id="KW-1185">Reference proteome</keyword>
<protein>
    <submittedName>
        <fullName evidence="10">Penicillin-insensitive murein endopeptidase</fullName>
    </submittedName>
</protein>
<dbReference type="GO" id="GO:0006508">
    <property type="term" value="P:proteolysis"/>
    <property type="evidence" value="ECO:0007669"/>
    <property type="project" value="UniProtKB-KW"/>
</dbReference>
<evidence type="ECO:0000256" key="5">
    <source>
        <dbReference type="ARBA" id="ARBA00022801"/>
    </source>
</evidence>
<sequence>MPSSPLRPSGGRGLGEVGGRRETQPVPSTTSPFPSLTRRAPSLSPASGGEGVVTALCTLLSLFFFLATPAVAQTKYDTPWGKVATPSRGTAQAIGGYANGCIAGAVALDAEGPGFQVLRRWRNRYWGHPQLIDYLDRLGAAFVARKLKPMLIGDMGQPRGGPMAYGHASHQIGIDVDILFTPGPMAASAREALSDPPSMLTANKQDVDPKRFGATQIAMLKTAAADPLVARIFVNYRIKKYLCLTLPPAEHGWIGRLRPWLGHDEHFHVRLKCPPGSPLCKDQEPIPVGDGCDDSLEEWFRPPPPRDPNAPPPPPPKPKILPPACAAVLTAP</sequence>
<keyword evidence="7" id="KW-0482">Metalloprotease</keyword>
<feature type="compositionally biased region" description="Pro residues" evidence="9">
    <location>
        <begin position="301"/>
        <end position="321"/>
    </location>
</feature>
<evidence type="ECO:0000256" key="7">
    <source>
        <dbReference type="ARBA" id="ARBA00023049"/>
    </source>
</evidence>
<dbReference type="GO" id="GO:0004252">
    <property type="term" value="F:serine-type endopeptidase activity"/>
    <property type="evidence" value="ECO:0007669"/>
    <property type="project" value="InterPro"/>
</dbReference>
<dbReference type="GO" id="GO:0008237">
    <property type="term" value="F:metallopeptidase activity"/>
    <property type="evidence" value="ECO:0007669"/>
    <property type="project" value="UniProtKB-KW"/>
</dbReference>
<dbReference type="InterPro" id="IPR005073">
    <property type="entry name" value="Peptidase_M74"/>
</dbReference>
<gene>
    <name evidence="10" type="ORF">D3874_11390</name>
</gene>
<keyword evidence="2" id="KW-0479">Metal-binding</keyword>
<feature type="disulfide bond" evidence="8">
    <location>
        <begin position="273"/>
        <end position="280"/>
    </location>
</feature>
<dbReference type="AlphaFoldDB" id="A0A418WC16"/>
<evidence type="ECO:0000256" key="2">
    <source>
        <dbReference type="ARBA" id="ARBA00022723"/>
    </source>
</evidence>
<name>A0A418WC16_9PROT</name>
<feature type="region of interest" description="Disordered" evidence="9">
    <location>
        <begin position="1"/>
        <end position="47"/>
    </location>
</feature>
<evidence type="ECO:0000313" key="10">
    <source>
        <dbReference type="EMBL" id="RJF87549.1"/>
    </source>
</evidence>
<evidence type="ECO:0000256" key="6">
    <source>
        <dbReference type="ARBA" id="ARBA00022833"/>
    </source>
</evidence>
<feature type="disulfide bond" evidence="8">
    <location>
        <begin position="101"/>
        <end position="325"/>
    </location>
</feature>
<keyword evidence="5" id="KW-0378">Hydrolase</keyword>
<feature type="region of interest" description="Disordered" evidence="9">
    <location>
        <begin position="280"/>
        <end position="322"/>
    </location>
</feature>
<dbReference type="NCBIfam" id="NF006947">
    <property type="entry name" value="PRK09429.1"/>
    <property type="match status" value="1"/>
</dbReference>
<feature type="disulfide bond" evidence="8">
    <location>
        <begin position="243"/>
        <end position="292"/>
    </location>
</feature>
<accession>A0A418WC16</accession>
<keyword evidence="8" id="KW-1015">Disulfide bond</keyword>
<keyword evidence="3" id="KW-0732">Signal</keyword>
<feature type="compositionally biased region" description="Polar residues" evidence="9">
    <location>
        <begin position="25"/>
        <end position="34"/>
    </location>
</feature>
<organism evidence="10 11">
    <name type="scientific">Oleomonas cavernae</name>
    <dbReference type="NCBI Taxonomy" id="2320859"/>
    <lineage>
        <taxon>Bacteria</taxon>
        <taxon>Pseudomonadati</taxon>
        <taxon>Pseudomonadota</taxon>
        <taxon>Alphaproteobacteria</taxon>
        <taxon>Acetobacterales</taxon>
        <taxon>Acetobacteraceae</taxon>
        <taxon>Oleomonas</taxon>
    </lineage>
</organism>
<evidence type="ECO:0000256" key="4">
    <source>
        <dbReference type="ARBA" id="ARBA00022764"/>
    </source>
</evidence>
<dbReference type="GO" id="GO:0030288">
    <property type="term" value="C:outer membrane-bounded periplasmic space"/>
    <property type="evidence" value="ECO:0007669"/>
    <property type="project" value="InterPro"/>
</dbReference>
<proteinExistence type="predicted"/>
<evidence type="ECO:0000256" key="8">
    <source>
        <dbReference type="PIRSR" id="PIRSR018455-2"/>
    </source>
</evidence>
<dbReference type="EMBL" id="QYUK01000011">
    <property type="protein sequence ID" value="RJF87549.1"/>
    <property type="molecule type" value="Genomic_DNA"/>
</dbReference>
<evidence type="ECO:0000256" key="3">
    <source>
        <dbReference type="ARBA" id="ARBA00022729"/>
    </source>
</evidence>
<keyword evidence="1" id="KW-0645">Protease</keyword>
<dbReference type="Gene3D" id="3.30.1380.10">
    <property type="match status" value="1"/>
</dbReference>
<evidence type="ECO:0000256" key="1">
    <source>
        <dbReference type="ARBA" id="ARBA00022670"/>
    </source>
</evidence>
<dbReference type="GO" id="GO:0046872">
    <property type="term" value="F:metal ion binding"/>
    <property type="evidence" value="ECO:0007669"/>
    <property type="project" value="UniProtKB-KW"/>
</dbReference>
<keyword evidence="4" id="KW-0574">Periplasm</keyword>
<comment type="caution">
    <text evidence="10">The sequence shown here is derived from an EMBL/GenBank/DDBJ whole genome shotgun (WGS) entry which is preliminary data.</text>
</comment>